<accession>A0ACC0JA05</accession>
<gene>
    <name evidence="1" type="ORF">MSG28_008096</name>
</gene>
<dbReference type="EMBL" id="CM046113">
    <property type="protein sequence ID" value="KAI8420939.1"/>
    <property type="molecule type" value="Genomic_DNA"/>
</dbReference>
<dbReference type="Proteomes" id="UP001064048">
    <property type="component" value="Chromosome 13"/>
</dbReference>
<comment type="caution">
    <text evidence="1">The sequence shown here is derived from an EMBL/GenBank/DDBJ whole genome shotgun (WGS) entry which is preliminary data.</text>
</comment>
<organism evidence="1 2">
    <name type="scientific">Choristoneura fumiferana</name>
    <name type="common">Spruce budworm moth</name>
    <name type="synonym">Archips fumiferana</name>
    <dbReference type="NCBI Taxonomy" id="7141"/>
    <lineage>
        <taxon>Eukaryota</taxon>
        <taxon>Metazoa</taxon>
        <taxon>Ecdysozoa</taxon>
        <taxon>Arthropoda</taxon>
        <taxon>Hexapoda</taxon>
        <taxon>Insecta</taxon>
        <taxon>Pterygota</taxon>
        <taxon>Neoptera</taxon>
        <taxon>Endopterygota</taxon>
        <taxon>Lepidoptera</taxon>
        <taxon>Glossata</taxon>
        <taxon>Ditrysia</taxon>
        <taxon>Tortricoidea</taxon>
        <taxon>Tortricidae</taxon>
        <taxon>Tortricinae</taxon>
        <taxon>Choristoneura</taxon>
    </lineage>
</organism>
<sequence>MDDETFGSHLNTLKEMLLDEEKLVTYVSISKELCIHVNESKSLMNKVVQDIRKIQPDTKLNINYVISGLAEDSKAYTYVCSDNDIADYRLIKSTLCSKRTAEEIGNLKSHSVVADEKPIKPPVKKVKEEKANDVNMNGHGDTKKVFEVKSEPIKQEKTSPQKDSATNNKQKPVVKNANKPQKGISGFFSRSESTSAKKTTKDIKSADMEINVKSEKKDTNIHNNVEKMDVDEKIENEPKETKVDKKEEKTSANKNKETNGASKNKAKNHNKSLTQIKKNAKVDKKRKRVLCVSDSDSDEEKNDPFVDEDDAHNQQMNIDSEDEIPPTPAVNTIKVTSALLNPKKRRKIVNKTYTDEEGYILTRKEEVYESLSENEDITETKENIKTDIQKVDEVSPKKSESKAEVSPKGKKTGTRNSKKKISPPQKGKQASIMTLARQEPEGANASARTAPRWPHSTRMRRASQTAHNRTLRSAPPVAIDHSFAVLSWEPVTMKSPFLDTSMHQIGSHNLISELLNPPQSQCMECNQASTKMCQQCETILCDHCFNKSHKNFVVFKNHALVNIEPSTKCNKCKHHTDKTLDYYCKDCSRSICMDCFMIGGEKSCKNHNVVSMQEMNEGFLEDLNTIFPKVDETFRRLTKTAVDIGHLLYNTESETGAVSEVTQVIANIEQHFSKINSVIQKHKTEVVDTVTKLKRSEKESLYKAKEDVTQSIKIAKEIINRMSMSLDPIKMKQINLSVLLEDAKQIAECPWYLNKMNEDLCNLLCDYMHLEGNAKAGYSLRSAAELGDDVEIPPPPPVPVYPPEIPKVEAFQRPLVQPVMPFAESKVPKQLHEGKLYLMFNETDNMWQRCRINSIDRKNVNKPMCTVFCIDFGSTEVVSIEKLRLLQPGRVQSPPPLAINCSLANCVPKNGSWTCEDSILIQNIVNNKQAVIYIRRIQSTANFAMTLVCDVVTFEEGVSLAHALVFHDRARMSNPKLHYPKICGTSEKPKLFMVNNSLKQKSTEE</sequence>
<keyword evidence="2" id="KW-1185">Reference proteome</keyword>
<evidence type="ECO:0000313" key="1">
    <source>
        <dbReference type="EMBL" id="KAI8420939.1"/>
    </source>
</evidence>
<protein>
    <submittedName>
        <fullName evidence="1">Uncharacterized protein</fullName>
    </submittedName>
</protein>
<feature type="non-terminal residue" evidence="1">
    <location>
        <position position="1005"/>
    </location>
</feature>
<reference evidence="1 2" key="1">
    <citation type="journal article" date="2022" name="Genome Biol. Evol.">
        <title>The Spruce Budworm Genome: Reconstructing the Evolutionary History of Antifreeze Proteins.</title>
        <authorList>
            <person name="Beliveau C."/>
            <person name="Gagne P."/>
            <person name="Picq S."/>
            <person name="Vernygora O."/>
            <person name="Keeling C.I."/>
            <person name="Pinkney K."/>
            <person name="Doucet D."/>
            <person name="Wen F."/>
            <person name="Johnston J.S."/>
            <person name="Maaroufi H."/>
            <person name="Boyle B."/>
            <person name="Laroche J."/>
            <person name="Dewar K."/>
            <person name="Juretic N."/>
            <person name="Blackburn G."/>
            <person name="Nisole A."/>
            <person name="Brunet B."/>
            <person name="Brandao M."/>
            <person name="Lumley L."/>
            <person name="Duan J."/>
            <person name="Quan G."/>
            <person name="Lucarotti C.J."/>
            <person name="Roe A.D."/>
            <person name="Sperling F.A.H."/>
            <person name="Levesque R.C."/>
            <person name="Cusson M."/>
        </authorList>
    </citation>
    <scope>NUCLEOTIDE SEQUENCE [LARGE SCALE GENOMIC DNA]</scope>
    <source>
        <strain evidence="1">Glfc:IPQL:Cfum</strain>
    </source>
</reference>
<name>A0ACC0JA05_CHOFU</name>
<evidence type="ECO:0000313" key="2">
    <source>
        <dbReference type="Proteomes" id="UP001064048"/>
    </source>
</evidence>
<proteinExistence type="predicted"/>